<dbReference type="Proteomes" id="UP000663879">
    <property type="component" value="Unassembled WGS sequence"/>
</dbReference>
<dbReference type="GO" id="GO:0032040">
    <property type="term" value="C:small-subunit processome"/>
    <property type="evidence" value="ECO:0007669"/>
    <property type="project" value="TreeGrafter"/>
</dbReference>
<dbReference type="GO" id="GO:0030686">
    <property type="term" value="C:90S preribosome"/>
    <property type="evidence" value="ECO:0007669"/>
    <property type="project" value="TreeGrafter"/>
</dbReference>
<dbReference type="PANTHER" id="PTHR17695:SF11">
    <property type="entry name" value="SMALL SUBUNIT PROCESSOME COMPONENT 20 HOMOLOG"/>
    <property type="match status" value="1"/>
</dbReference>
<dbReference type="Pfam" id="PF23099">
    <property type="entry name" value="UTP20_C"/>
    <property type="match status" value="1"/>
</dbReference>
<dbReference type="InterPro" id="IPR057525">
    <property type="entry name" value="UTP20_C"/>
</dbReference>
<proteinExistence type="predicted"/>
<feature type="domain" description="U3 small nucleolar RNA-associated protein 20 C-terminal" evidence="1">
    <location>
        <begin position="12"/>
        <end position="189"/>
    </location>
</feature>
<evidence type="ECO:0000313" key="3">
    <source>
        <dbReference type="Proteomes" id="UP000663879"/>
    </source>
</evidence>
<dbReference type="AlphaFoldDB" id="A0A813YEQ5"/>
<dbReference type="OrthoDB" id="360653at2759"/>
<dbReference type="PANTHER" id="PTHR17695">
    <property type="entry name" value="SMALL SUBUNIT PROCESSOME COMPONENT 20 HOMOLOG"/>
    <property type="match status" value="1"/>
</dbReference>
<keyword evidence="3" id="KW-1185">Reference proteome</keyword>
<protein>
    <recommendedName>
        <fullName evidence="1">U3 small nucleolar RNA-associated protein 20 C-terminal domain-containing protein</fullName>
    </recommendedName>
</protein>
<name>A0A813YEQ5_9BILA</name>
<evidence type="ECO:0000313" key="2">
    <source>
        <dbReference type="EMBL" id="CAF0883171.1"/>
    </source>
</evidence>
<comment type="caution">
    <text evidence="2">The sequence shown here is derived from an EMBL/GenBank/DDBJ whole genome shotgun (WGS) entry which is preliminary data.</text>
</comment>
<dbReference type="InterPro" id="IPR052575">
    <property type="entry name" value="SSU_processome_comp_20"/>
</dbReference>
<reference evidence="2" key="1">
    <citation type="submission" date="2021-02" db="EMBL/GenBank/DDBJ databases">
        <authorList>
            <person name="Nowell W R."/>
        </authorList>
    </citation>
    <scope>NUCLEOTIDE SEQUENCE</scope>
    <source>
        <strain evidence="2">Ploen Becks lab</strain>
    </source>
</reference>
<evidence type="ECO:0000259" key="1">
    <source>
        <dbReference type="Pfam" id="PF23099"/>
    </source>
</evidence>
<sequence>MNTNDIVTEKFYDQYLYNLLSLLMKILTDLKIFAVKKYTETINKLFGQVKFYLCHENLWVRLITCQLFANYSIEHLVNDKSSYFNYKTQDEIIGNFLKIRDLIDKFGVQFKSPILENYLAEQIVKNLAFIKVFKELYELVNKLKETIKRTFIFKLFAAISIELGTEKLKDYLNLMIPLLQREIEIDQNDHSAYKIKIKRKLAAQNEA</sequence>
<dbReference type="EMBL" id="CAJNOC010001676">
    <property type="protein sequence ID" value="CAF0883171.1"/>
    <property type="molecule type" value="Genomic_DNA"/>
</dbReference>
<organism evidence="2 3">
    <name type="scientific">Brachionus calyciflorus</name>
    <dbReference type="NCBI Taxonomy" id="104777"/>
    <lineage>
        <taxon>Eukaryota</taxon>
        <taxon>Metazoa</taxon>
        <taxon>Spiralia</taxon>
        <taxon>Gnathifera</taxon>
        <taxon>Rotifera</taxon>
        <taxon>Eurotatoria</taxon>
        <taxon>Monogononta</taxon>
        <taxon>Pseudotrocha</taxon>
        <taxon>Ploima</taxon>
        <taxon>Brachionidae</taxon>
        <taxon>Brachionus</taxon>
    </lineage>
</organism>
<gene>
    <name evidence="2" type="ORF">OXX778_LOCUS10522</name>
</gene>
<accession>A0A813YEQ5</accession>